<organism evidence="2 3">
    <name type="scientific">Candidatus Daviesbacteria bacterium RIFCSPHIGHO2_02_FULL_36_13</name>
    <dbReference type="NCBI Taxonomy" id="1797768"/>
    <lineage>
        <taxon>Bacteria</taxon>
        <taxon>Candidatus Daviesiibacteriota</taxon>
    </lineage>
</organism>
<dbReference type="SUPFAM" id="SSF140931">
    <property type="entry name" value="Fic-like"/>
    <property type="match status" value="1"/>
</dbReference>
<dbReference type="InterPro" id="IPR053737">
    <property type="entry name" value="Type_II_TA_Toxin"/>
</dbReference>
<dbReference type="AlphaFoldDB" id="A0A1F5JMX0"/>
<dbReference type="PIRSF" id="PIRSF018297">
    <property type="entry name" value="Doc"/>
    <property type="match status" value="1"/>
</dbReference>
<dbReference type="NCBIfam" id="TIGR01550">
    <property type="entry name" value="DOC_P1"/>
    <property type="match status" value="1"/>
</dbReference>
<evidence type="ECO:0000313" key="2">
    <source>
        <dbReference type="EMBL" id="OGE29972.1"/>
    </source>
</evidence>
<dbReference type="InterPro" id="IPR006440">
    <property type="entry name" value="Doc"/>
</dbReference>
<name>A0A1F5JMX0_9BACT</name>
<dbReference type="EMBL" id="MFCV01000049">
    <property type="protein sequence ID" value="OGE29972.1"/>
    <property type="molecule type" value="Genomic_DNA"/>
</dbReference>
<dbReference type="PROSITE" id="PS51459">
    <property type="entry name" value="FIDO"/>
    <property type="match status" value="1"/>
</dbReference>
<dbReference type="Proteomes" id="UP000176902">
    <property type="component" value="Unassembled WGS sequence"/>
</dbReference>
<dbReference type="STRING" id="1797768.A3C59_02535"/>
<dbReference type="Gene3D" id="1.20.120.1870">
    <property type="entry name" value="Fic/DOC protein, Fido domain"/>
    <property type="match status" value="1"/>
</dbReference>
<dbReference type="Pfam" id="PF02661">
    <property type="entry name" value="Fic"/>
    <property type="match status" value="1"/>
</dbReference>
<evidence type="ECO:0000313" key="3">
    <source>
        <dbReference type="Proteomes" id="UP000176902"/>
    </source>
</evidence>
<proteinExistence type="predicted"/>
<accession>A0A1F5JMX0</accession>
<feature type="domain" description="Fido" evidence="1">
    <location>
        <begin position="7"/>
        <end position="125"/>
    </location>
</feature>
<dbReference type="GO" id="GO:0016301">
    <property type="term" value="F:kinase activity"/>
    <property type="evidence" value="ECO:0007669"/>
    <property type="project" value="InterPro"/>
</dbReference>
<protein>
    <recommendedName>
        <fullName evidence="1">Fido domain-containing protein</fullName>
    </recommendedName>
</protein>
<dbReference type="PANTHER" id="PTHR39426:SF1">
    <property type="entry name" value="HOMOLOGY TO DEATH-ON-CURING PROTEIN OF PHAGE P1"/>
    <property type="match status" value="1"/>
</dbReference>
<gene>
    <name evidence="2" type="ORF">A3C59_02535</name>
</gene>
<dbReference type="InterPro" id="IPR003812">
    <property type="entry name" value="Fido"/>
</dbReference>
<reference evidence="2 3" key="1">
    <citation type="journal article" date="2016" name="Nat. Commun.">
        <title>Thousands of microbial genomes shed light on interconnected biogeochemical processes in an aquifer system.</title>
        <authorList>
            <person name="Anantharaman K."/>
            <person name="Brown C.T."/>
            <person name="Hug L.A."/>
            <person name="Sharon I."/>
            <person name="Castelle C.J."/>
            <person name="Probst A.J."/>
            <person name="Thomas B.C."/>
            <person name="Singh A."/>
            <person name="Wilkins M.J."/>
            <person name="Karaoz U."/>
            <person name="Brodie E.L."/>
            <person name="Williams K.H."/>
            <person name="Hubbard S.S."/>
            <person name="Banfield J.F."/>
        </authorList>
    </citation>
    <scope>NUCLEOTIDE SEQUENCE [LARGE SCALE GENOMIC DNA]</scope>
</reference>
<evidence type="ECO:0000259" key="1">
    <source>
        <dbReference type="PROSITE" id="PS51459"/>
    </source>
</evidence>
<comment type="caution">
    <text evidence="2">The sequence shown here is derived from an EMBL/GenBank/DDBJ whole genome shotgun (WGS) entry which is preliminary data.</text>
</comment>
<dbReference type="InterPro" id="IPR036597">
    <property type="entry name" value="Fido-like_dom_sf"/>
</dbReference>
<sequence>MANVIFLTLEQILAIHFDQIERYSGSHGVRDLPLLESAMQRPQASFYGEDLYVGIFDKAAALMHSLILNHPFIDGNKRTGTVATAGFLHFNGHDLKLTQKELVEISLLVESKKLDLEQISKWLKDHSI</sequence>
<dbReference type="PANTHER" id="PTHR39426">
    <property type="entry name" value="HOMOLOGY TO DEATH-ON-CURING PROTEIN OF PHAGE P1"/>
    <property type="match status" value="1"/>
</dbReference>